<evidence type="ECO:0000256" key="6">
    <source>
        <dbReference type="PIRNR" id="PIRNR038972"/>
    </source>
</evidence>
<keyword evidence="4 6" id="KW-0819">tRNA processing</keyword>
<evidence type="ECO:0000256" key="5">
    <source>
        <dbReference type="ARBA" id="ARBA00049400"/>
    </source>
</evidence>
<comment type="function">
    <text evidence="6">S-adenosyl-L-methionine-dependent transferase that acts as a component of the wybutosine biosynthesis pathway. Wybutosine is a hyper modified guanosine with a tricyclic base found at the 3'-position adjacent to the anticodon of eukaryotic phenylalanine tRNA. Catalyzes the transfer of the alpha-amino-alpha-carboxypropyl (acp) group from S-adenosyl-L-methionine to the C-7 position of 4-demethylwyosine (imG-14) to produce wybutosine-86.</text>
</comment>
<evidence type="ECO:0000256" key="1">
    <source>
        <dbReference type="ARBA" id="ARBA00004797"/>
    </source>
</evidence>
<dbReference type="GO" id="GO:0008175">
    <property type="term" value="F:tRNA methyltransferase activity"/>
    <property type="evidence" value="ECO:0007669"/>
    <property type="project" value="TreeGrafter"/>
</dbReference>
<evidence type="ECO:0000256" key="2">
    <source>
        <dbReference type="ARBA" id="ARBA00022679"/>
    </source>
</evidence>
<dbReference type="InterPro" id="IPR030382">
    <property type="entry name" value="MeTrfase_TRM5/TYW2"/>
</dbReference>
<dbReference type="GO" id="GO:0008757">
    <property type="term" value="F:S-adenosylmethionine-dependent methyltransferase activity"/>
    <property type="evidence" value="ECO:0007669"/>
    <property type="project" value="InterPro"/>
</dbReference>
<evidence type="ECO:0000259" key="7">
    <source>
        <dbReference type="PROSITE" id="PS51684"/>
    </source>
</evidence>
<dbReference type="InterPro" id="IPR056743">
    <property type="entry name" value="TRM5-TYW2-like_MTfase"/>
</dbReference>
<comment type="pathway">
    <text evidence="1 6">tRNA modification; wybutosine-tRNA(Phe) biosynthesis.</text>
</comment>
<protein>
    <recommendedName>
        <fullName evidence="6">tRNA wybutosine-synthesizing protein 2</fullName>
        <shortName evidence="6">tRNA-yW-synthesizing protein 2</shortName>
    </recommendedName>
    <alternativeName>
        <fullName evidence="6">tRNA(Phe) (4-demethylwyosine(37)-C(7)) aminocarboxypropyltransferase</fullName>
    </alternativeName>
</protein>
<dbReference type="Pfam" id="PF02475">
    <property type="entry name" value="TRM5-TYW2_MTfase"/>
    <property type="match status" value="1"/>
</dbReference>
<evidence type="ECO:0000256" key="3">
    <source>
        <dbReference type="ARBA" id="ARBA00022691"/>
    </source>
</evidence>
<dbReference type="InterPro" id="IPR029063">
    <property type="entry name" value="SAM-dependent_MTases_sf"/>
</dbReference>
<comment type="subcellular location">
    <subcellularLocation>
        <location evidence="6">Cytoplasm</location>
    </subcellularLocation>
</comment>
<dbReference type="GO" id="GO:0102522">
    <property type="term" value="F:tRNA 4-demethylwyosine alpha-amino-alpha-carboxypropyltransferase activity"/>
    <property type="evidence" value="ECO:0007669"/>
    <property type="project" value="UniProtKB-EC"/>
</dbReference>
<dbReference type="InterPro" id="IPR026274">
    <property type="entry name" value="tRNA_wybutosine_synth_prot_2"/>
</dbReference>
<keyword evidence="3 6" id="KW-0949">S-adenosyl-L-methionine</keyword>
<dbReference type="UniPathway" id="UPA00375"/>
<sequence>MKKDFICIKESKNLKPLKSLLEDCELFDKETKISQDAELDCFLVPLNDKFSSSDLNNLIDTVGAQFPGIYLQIISKDIKTSSITLSQKIFDILVQHGLEELLVDQLVEKLPKRCSIYPPLLLLSSNTLNTEIWQSALSKLSDELRTKLFCLLLDHYSTSKVRLTHLAVNNPIPESNNEIRSPTQLIILYGDFTDFWCHTVQNGIYQTWMPSHTMFSRGNIKEKARILSSYEDISDSIDIVDMYAGIGYFTLSYLKRGARRLFCWEINPYSVEGLVKGIDKNGFGPAYVIQSGQQINLKKVVESRCIIFLESNENSTERFKELIAQENNELKLNLNISHINLGLLPKSTDSWKYACEIVDCYGANASWIHVHENVGVLDLDTYMENTAKRLQCMSKKSIYPVRLEKVKTFAPDVYHIVGDFKFV</sequence>
<keyword evidence="6" id="KW-0963">Cytoplasm</keyword>
<dbReference type="Proteomes" id="UP000307173">
    <property type="component" value="Unassembled WGS sequence"/>
</dbReference>
<dbReference type="GO" id="GO:0030488">
    <property type="term" value="P:tRNA methylation"/>
    <property type="evidence" value="ECO:0007669"/>
    <property type="project" value="TreeGrafter"/>
</dbReference>
<evidence type="ECO:0000313" key="8">
    <source>
        <dbReference type="EMBL" id="TID22500.1"/>
    </source>
</evidence>
<comment type="caution">
    <text evidence="8">The sequence shown here is derived from an EMBL/GenBank/DDBJ whole genome shotgun (WGS) entry which is preliminary data.</text>
</comment>
<organism evidence="8 9">
    <name type="scientific">Pichia inconspicua</name>
    <dbReference type="NCBI Taxonomy" id="52247"/>
    <lineage>
        <taxon>Eukaryota</taxon>
        <taxon>Fungi</taxon>
        <taxon>Dikarya</taxon>
        <taxon>Ascomycota</taxon>
        <taxon>Saccharomycotina</taxon>
        <taxon>Pichiomycetes</taxon>
        <taxon>Pichiales</taxon>
        <taxon>Pichiaceae</taxon>
        <taxon>Pichia</taxon>
    </lineage>
</organism>
<dbReference type="PIRSF" id="PIRSF038972">
    <property type="entry name" value="Trm12"/>
    <property type="match status" value="1"/>
</dbReference>
<dbReference type="AlphaFoldDB" id="A0A4T0X030"/>
<dbReference type="PANTHER" id="PTHR23245">
    <property type="entry name" value="TRNA METHYLTRANSFERASE"/>
    <property type="match status" value="1"/>
</dbReference>
<comment type="similarity">
    <text evidence="6">Belongs to the class I-like SAM-binding methyltransferase superfamily. TRM5/TYW2 family.</text>
</comment>
<gene>
    <name evidence="8" type="ORF">CANINC_003275</name>
</gene>
<proteinExistence type="inferred from homology"/>
<comment type="catalytic activity">
    <reaction evidence="5">
        <text>4-demethylwyosine(37) in tRNA(Phe) + S-adenosyl-L-methionine = 4-demethyl-7-[(3S)-3-amino-3-carboxypropyl]wyosine(37) in tRNA(Phe) + S-methyl-5'-thioadenosine + H(+)</text>
        <dbReference type="Rhea" id="RHEA:36355"/>
        <dbReference type="Rhea" id="RHEA-COMP:10164"/>
        <dbReference type="Rhea" id="RHEA-COMP:10378"/>
        <dbReference type="ChEBI" id="CHEBI:15378"/>
        <dbReference type="ChEBI" id="CHEBI:17509"/>
        <dbReference type="ChEBI" id="CHEBI:59789"/>
        <dbReference type="ChEBI" id="CHEBI:64315"/>
        <dbReference type="ChEBI" id="CHEBI:73550"/>
        <dbReference type="EC" id="2.5.1.114"/>
    </reaction>
</comment>
<reference evidence="8 9" key="1">
    <citation type="journal article" date="2019" name="Front. Genet.">
        <title>Whole-Genome Sequencing of the Opportunistic Yeast Pathogen Candida inconspicua Uncovers Its Hybrid Origin.</title>
        <authorList>
            <person name="Mixao V."/>
            <person name="Hansen A.P."/>
            <person name="Saus E."/>
            <person name="Boekhout T."/>
            <person name="Lass-Florl C."/>
            <person name="Gabaldon T."/>
        </authorList>
    </citation>
    <scope>NUCLEOTIDE SEQUENCE [LARGE SCALE GENOMIC DNA]</scope>
    <source>
        <strain evidence="8 9">CBS 180</strain>
    </source>
</reference>
<dbReference type="GO" id="GO:0031591">
    <property type="term" value="P:wybutosine biosynthetic process"/>
    <property type="evidence" value="ECO:0007669"/>
    <property type="project" value="InterPro"/>
</dbReference>
<evidence type="ECO:0000256" key="4">
    <source>
        <dbReference type="ARBA" id="ARBA00022694"/>
    </source>
</evidence>
<dbReference type="PANTHER" id="PTHR23245:SF25">
    <property type="entry name" value="TRNA WYBUTOSINE-SYNTHESIZING PROTEIN 2 HOMOLOG"/>
    <property type="match status" value="1"/>
</dbReference>
<keyword evidence="9" id="KW-1185">Reference proteome</keyword>
<dbReference type="Gene3D" id="3.40.50.150">
    <property type="entry name" value="Vaccinia Virus protein VP39"/>
    <property type="match status" value="1"/>
</dbReference>
<dbReference type="SUPFAM" id="SSF53335">
    <property type="entry name" value="S-adenosyl-L-methionine-dependent methyltransferases"/>
    <property type="match status" value="1"/>
</dbReference>
<evidence type="ECO:0000313" key="9">
    <source>
        <dbReference type="Proteomes" id="UP000307173"/>
    </source>
</evidence>
<dbReference type="EMBL" id="SELW01000541">
    <property type="protein sequence ID" value="TID22500.1"/>
    <property type="molecule type" value="Genomic_DNA"/>
</dbReference>
<dbReference type="STRING" id="52247.A0A4T0X030"/>
<accession>A0A4T0X030</accession>
<dbReference type="PROSITE" id="PS51684">
    <property type="entry name" value="SAM_MT_TRM5_TYW2"/>
    <property type="match status" value="1"/>
</dbReference>
<name>A0A4T0X030_9ASCO</name>
<feature type="domain" description="SAM-dependent methyltransferase TRM5/TYW2-type" evidence="7">
    <location>
        <begin position="129"/>
        <end position="423"/>
    </location>
</feature>
<dbReference type="GO" id="GO:0005737">
    <property type="term" value="C:cytoplasm"/>
    <property type="evidence" value="ECO:0007669"/>
    <property type="project" value="UniProtKB-SubCell"/>
</dbReference>
<dbReference type="OrthoDB" id="2387925at2759"/>
<keyword evidence="2 6" id="KW-0808">Transferase</keyword>